<evidence type="ECO:0000256" key="1">
    <source>
        <dbReference type="ARBA" id="ARBA00022679"/>
    </source>
</evidence>
<evidence type="ECO:0000313" key="9">
    <source>
        <dbReference type="Proteomes" id="UP000257109"/>
    </source>
</evidence>
<dbReference type="AlphaFoldDB" id="A0A371I8F6"/>
<organism evidence="8 9">
    <name type="scientific">Mucuna pruriens</name>
    <name type="common">Velvet bean</name>
    <name type="synonym">Dolichos pruriens</name>
    <dbReference type="NCBI Taxonomy" id="157652"/>
    <lineage>
        <taxon>Eukaryota</taxon>
        <taxon>Viridiplantae</taxon>
        <taxon>Streptophyta</taxon>
        <taxon>Embryophyta</taxon>
        <taxon>Tracheophyta</taxon>
        <taxon>Spermatophyta</taxon>
        <taxon>Magnoliopsida</taxon>
        <taxon>eudicotyledons</taxon>
        <taxon>Gunneridae</taxon>
        <taxon>Pentapetalae</taxon>
        <taxon>rosids</taxon>
        <taxon>fabids</taxon>
        <taxon>Fabales</taxon>
        <taxon>Fabaceae</taxon>
        <taxon>Papilionoideae</taxon>
        <taxon>50 kb inversion clade</taxon>
        <taxon>NPAAA clade</taxon>
        <taxon>indigoferoid/millettioid clade</taxon>
        <taxon>Phaseoleae</taxon>
        <taxon>Mucuna</taxon>
    </lineage>
</organism>
<dbReference type="PANTHER" id="PTHR48475">
    <property type="entry name" value="RIBONUCLEASE H"/>
    <property type="match status" value="1"/>
</dbReference>
<evidence type="ECO:0000256" key="2">
    <source>
        <dbReference type="ARBA" id="ARBA00022695"/>
    </source>
</evidence>
<dbReference type="Proteomes" id="UP000257109">
    <property type="component" value="Unassembled WGS sequence"/>
</dbReference>
<dbReference type="PANTHER" id="PTHR48475:SF2">
    <property type="entry name" value="RIBONUCLEASE H"/>
    <property type="match status" value="1"/>
</dbReference>
<keyword evidence="3" id="KW-0540">Nuclease</keyword>
<keyword evidence="1" id="KW-0808">Transferase</keyword>
<evidence type="ECO:0000256" key="6">
    <source>
        <dbReference type="ARBA" id="ARBA00022918"/>
    </source>
</evidence>
<dbReference type="GO" id="GO:0016787">
    <property type="term" value="F:hydrolase activity"/>
    <property type="evidence" value="ECO:0007669"/>
    <property type="project" value="UniProtKB-KW"/>
</dbReference>
<gene>
    <name evidence="8" type="ORF">CR513_04023</name>
</gene>
<accession>A0A371I8F6</accession>
<reference evidence="8" key="1">
    <citation type="submission" date="2018-05" db="EMBL/GenBank/DDBJ databases">
        <title>Draft genome of Mucuna pruriens seed.</title>
        <authorList>
            <person name="Nnadi N.E."/>
            <person name="Vos R."/>
            <person name="Hasami M.H."/>
            <person name="Devisetty U.K."/>
            <person name="Aguiy J.C."/>
        </authorList>
    </citation>
    <scope>NUCLEOTIDE SEQUENCE [LARGE SCALE GENOMIC DNA]</scope>
    <source>
        <strain evidence="8">JCA_2017</strain>
    </source>
</reference>
<dbReference type="InterPro" id="IPR043502">
    <property type="entry name" value="DNA/RNA_pol_sf"/>
</dbReference>
<dbReference type="EMBL" id="QJKJ01000662">
    <property type="protein sequence ID" value="RDY11330.1"/>
    <property type="molecule type" value="Genomic_DNA"/>
</dbReference>
<keyword evidence="9" id="KW-1185">Reference proteome</keyword>
<feature type="non-terminal residue" evidence="8">
    <location>
        <position position="1"/>
    </location>
</feature>
<dbReference type="GO" id="GO:0003964">
    <property type="term" value="F:RNA-directed DNA polymerase activity"/>
    <property type="evidence" value="ECO:0007669"/>
    <property type="project" value="UniProtKB-KW"/>
</dbReference>
<dbReference type="OrthoDB" id="1730907at2759"/>
<evidence type="ECO:0000313" key="8">
    <source>
        <dbReference type="EMBL" id="RDY11330.1"/>
    </source>
</evidence>
<comment type="caution">
    <text evidence="8">The sequence shown here is derived from an EMBL/GenBank/DDBJ whole genome shotgun (WGS) entry which is preliminary data.</text>
</comment>
<proteinExistence type="predicted"/>
<dbReference type="InterPro" id="IPR041373">
    <property type="entry name" value="RT_RNaseH"/>
</dbReference>
<keyword evidence="4" id="KW-0255">Endonuclease</keyword>
<name>A0A371I8F6_MUCPR</name>
<keyword evidence="6" id="KW-0695">RNA-directed DNA polymerase</keyword>
<evidence type="ECO:0000256" key="5">
    <source>
        <dbReference type="ARBA" id="ARBA00022801"/>
    </source>
</evidence>
<keyword evidence="2" id="KW-0548">Nucleotidyltransferase</keyword>
<dbReference type="SUPFAM" id="SSF56672">
    <property type="entry name" value="DNA/RNA polymerases"/>
    <property type="match status" value="1"/>
</dbReference>
<evidence type="ECO:0000256" key="3">
    <source>
        <dbReference type="ARBA" id="ARBA00022722"/>
    </source>
</evidence>
<protein>
    <recommendedName>
        <fullName evidence="7">Reverse transcriptase RNase H-like domain-containing protein</fullName>
    </recommendedName>
</protein>
<evidence type="ECO:0000259" key="7">
    <source>
        <dbReference type="Pfam" id="PF17917"/>
    </source>
</evidence>
<dbReference type="GO" id="GO:0004519">
    <property type="term" value="F:endonuclease activity"/>
    <property type="evidence" value="ECO:0007669"/>
    <property type="project" value="UniProtKB-KW"/>
</dbReference>
<feature type="domain" description="Reverse transcriptase RNase H-like" evidence="7">
    <location>
        <begin position="18"/>
        <end position="92"/>
    </location>
</feature>
<evidence type="ECO:0000256" key="4">
    <source>
        <dbReference type="ARBA" id="ARBA00022759"/>
    </source>
</evidence>
<sequence length="167" mass="18662">MAAPPVLIRPRPGGRKGTTVVYFTSNVLQGAERRYQKIEKDALTVVIASRRLRPYFQNFSIVVRTNLPIRQVLRKPDMVGRMVAWSVQLSEFDISFERKDHVKAQALADFITELTSEGPPTDGKGEWYLSIDRSTNQSGSGAGVILEGPDGVLIEQSLHFDFRASNN</sequence>
<dbReference type="Pfam" id="PF17917">
    <property type="entry name" value="RT_RNaseH"/>
    <property type="match status" value="1"/>
</dbReference>
<keyword evidence="5" id="KW-0378">Hydrolase</keyword>